<accession>L5JWT7</accession>
<proteinExistence type="predicted"/>
<name>L5JWT7_PTEAL</name>
<protein>
    <submittedName>
        <fullName evidence="2">Uncharacterized protein</fullName>
    </submittedName>
</protein>
<feature type="compositionally biased region" description="Polar residues" evidence="1">
    <location>
        <begin position="78"/>
        <end position="88"/>
    </location>
</feature>
<evidence type="ECO:0000313" key="2">
    <source>
        <dbReference type="EMBL" id="ELK02768.1"/>
    </source>
</evidence>
<dbReference type="Proteomes" id="UP000010552">
    <property type="component" value="Unassembled WGS sequence"/>
</dbReference>
<reference evidence="3" key="1">
    <citation type="journal article" date="2013" name="Science">
        <title>Comparative analysis of bat genomes provides insight into the evolution of flight and immunity.</title>
        <authorList>
            <person name="Zhang G."/>
            <person name="Cowled C."/>
            <person name="Shi Z."/>
            <person name="Huang Z."/>
            <person name="Bishop-Lilly K.A."/>
            <person name="Fang X."/>
            <person name="Wynne J.W."/>
            <person name="Xiong Z."/>
            <person name="Baker M.L."/>
            <person name="Zhao W."/>
            <person name="Tachedjian M."/>
            <person name="Zhu Y."/>
            <person name="Zhou P."/>
            <person name="Jiang X."/>
            <person name="Ng J."/>
            <person name="Yang L."/>
            <person name="Wu L."/>
            <person name="Xiao J."/>
            <person name="Feng Y."/>
            <person name="Chen Y."/>
            <person name="Sun X."/>
            <person name="Zhang Y."/>
            <person name="Marsh G.A."/>
            <person name="Crameri G."/>
            <person name="Broder C.C."/>
            <person name="Frey K.G."/>
            <person name="Wang L.F."/>
            <person name="Wang J."/>
        </authorList>
    </citation>
    <scope>NUCLEOTIDE SEQUENCE [LARGE SCALE GENOMIC DNA]</scope>
</reference>
<dbReference type="AlphaFoldDB" id="L5JWT7"/>
<sequence length="88" mass="9552">MHTFHPAHVLRANRGARAADDQTRGSDGLRSTRLSLFPQQRKAPPASQDFLLGDALTTASNDAAHSPHLRLTVPEAVTDQSGTKLRKL</sequence>
<dbReference type="InParanoid" id="L5JWT7"/>
<feature type="region of interest" description="Disordered" evidence="1">
    <location>
        <begin position="1"/>
        <end position="46"/>
    </location>
</feature>
<feature type="region of interest" description="Disordered" evidence="1">
    <location>
        <begin position="63"/>
        <end position="88"/>
    </location>
</feature>
<dbReference type="EMBL" id="KB031119">
    <property type="protein sequence ID" value="ELK02768.1"/>
    <property type="molecule type" value="Genomic_DNA"/>
</dbReference>
<organism evidence="2 3">
    <name type="scientific">Pteropus alecto</name>
    <name type="common">Black flying fox</name>
    <dbReference type="NCBI Taxonomy" id="9402"/>
    <lineage>
        <taxon>Eukaryota</taxon>
        <taxon>Metazoa</taxon>
        <taxon>Chordata</taxon>
        <taxon>Craniata</taxon>
        <taxon>Vertebrata</taxon>
        <taxon>Euteleostomi</taxon>
        <taxon>Mammalia</taxon>
        <taxon>Eutheria</taxon>
        <taxon>Laurasiatheria</taxon>
        <taxon>Chiroptera</taxon>
        <taxon>Yinpterochiroptera</taxon>
        <taxon>Pteropodoidea</taxon>
        <taxon>Pteropodidae</taxon>
        <taxon>Pteropodinae</taxon>
        <taxon>Pteropus</taxon>
    </lineage>
</organism>
<gene>
    <name evidence="2" type="ORF">PAL_GLEAN10005378</name>
</gene>
<evidence type="ECO:0000313" key="3">
    <source>
        <dbReference type="Proteomes" id="UP000010552"/>
    </source>
</evidence>
<evidence type="ECO:0000256" key="1">
    <source>
        <dbReference type="SAM" id="MobiDB-lite"/>
    </source>
</evidence>
<keyword evidence="3" id="KW-1185">Reference proteome</keyword>